<dbReference type="InterPro" id="IPR011009">
    <property type="entry name" value="Kinase-like_dom_sf"/>
</dbReference>
<dbReference type="VEuPathDB" id="FungiDB:ASPNIDRAFT2_1185999"/>
<dbReference type="PANTHER" id="PTHR36091:SF2">
    <property type="entry name" value="AMINOGLYCOSIDE PHOSPHOTRANSFERASE DOMAIN-CONTAINING PROTEIN"/>
    <property type="match status" value="1"/>
</dbReference>
<comment type="caution">
    <text evidence="3">The sequence shown here is derived from an EMBL/GenBank/DDBJ whole genome shotgun (WGS) entry which is preliminary data.</text>
</comment>
<dbReference type="OrthoDB" id="2831558at2759"/>
<dbReference type="VEuPathDB" id="FungiDB:M747DRAFT_327441"/>
<dbReference type="Proteomes" id="UP000068243">
    <property type="component" value="Unassembled WGS sequence"/>
</dbReference>
<dbReference type="Pfam" id="PF01636">
    <property type="entry name" value="APH"/>
    <property type="match status" value="1"/>
</dbReference>
<dbReference type="PANTHER" id="PTHR36091">
    <property type="entry name" value="ALTERED INHERITANCE OF MITOCHONDRIA PROTEIN 9, MITOCHONDRIAL"/>
    <property type="match status" value="1"/>
</dbReference>
<evidence type="ECO:0000256" key="1">
    <source>
        <dbReference type="SAM" id="MobiDB-lite"/>
    </source>
</evidence>
<dbReference type="VEuPathDB" id="FungiDB:ASPNIDRAFT2_1080767"/>
<feature type="compositionally biased region" description="Basic and acidic residues" evidence="1">
    <location>
        <begin position="215"/>
        <end position="231"/>
    </location>
</feature>
<gene>
    <name evidence="3" type="ORF">ABL_05890</name>
</gene>
<protein>
    <submittedName>
        <fullName evidence="3">Phosphotransferase enzyme family protein</fullName>
    </submittedName>
</protein>
<dbReference type="Gene3D" id="3.90.1200.10">
    <property type="match status" value="1"/>
</dbReference>
<feature type="region of interest" description="Disordered" evidence="1">
    <location>
        <begin position="60"/>
        <end position="125"/>
    </location>
</feature>
<evidence type="ECO:0000313" key="3">
    <source>
        <dbReference type="EMBL" id="GAQ43229.1"/>
    </source>
</evidence>
<feature type="domain" description="Aminoglycoside phosphotransferase" evidence="2">
    <location>
        <begin position="360"/>
        <end position="634"/>
    </location>
</feature>
<feature type="region of interest" description="Disordered" evidence="1">
    <location>
        <begin position="137"/>
        <end position="231"/>
    </location>
</feature>
<feature type="compositionally biased region" description="Acidic residues" evidence="1">
    <location>
        <begin position="87"/>
        <end position="97"/>
    </location>
</feature>
<dbReference type="SUPFAM" id="SSF56112">
    <property type="entry name" value="Protein kinase-like (PK-like)"/>
    <property type="match status" value="1"/>
</dbReference>
<dbReference type="GO" id="GO:0016740">
    <property type="term" value="F:transferase activity"/>
    <property type="evidence" value="ECO:0007669"/>
    <property type="project" value="UniProtKB-KW"/>
</dbReference>
<dbReference type="VEuPathDB" id="FungiDB:An14g02500"/>
<feature type="compositionally biased region" description="Basic and acidic residues" evidence="1">
    <location>
        <begin position="72"/>
        <end position="86"/>
    </location>
</feature>
<dbReference type="InterPro" id="IPR051035">
    <property type="entry name" value="Mito_inheritance_9"/>
</dbReference>
<accession>A0A100IL51</accession>
<dbReference type="InterPro" id="IPR002575">
    <property type="entry name" value="Aminoglycoside_PTrfase"/>
</dbReference>
<name>A0A100IL51_ASPNG</name>
<proteinExistence type="predicted"/>
<dbReference type="EMBL" id="BCMY01000009">
    <property type="protein sequence ID" value="GAQ43229.1"/>
    <property type="molecule type" value="Genomic_DNA"/>
</dbReference>
<evidence type="ECO:0000313" key="4">
    <source>
        <dbReference type="Proteomes" id="UP000068243"/>
    </source>
</evidence>
<dbReference type="GO" id="GO:0005739">
    <property type="term" value="C:mitochondrion"/>
    <property type="evidence" value="ECO:0007669"/>
    <property type="project" value="TreeGrafter"/>
</dbReference>
<feature type="compositionally biased region" description="Basic and acidic residues" evidence="1">
    <location>
        <begin position="139"/>
        <end position="181"/>
    </location>
</feature>
<evidence type="ECO:0000259" key="2">
    <source>
        <dbReference type="Pfam" id="PF01636"/>
    </source>
</evidence>
<reference evidence="4" key="1">
    <citation type="journal article" date="2016" name="Genome Announc.">
        <title>Draft genome sequence of Aspergillus niger strain An76.</title>
        <authorList>
            <person name="Gong W."/>
            <person name="Cheng Z."/>
            <person name="Zhang H."/>
            <person name="Liu L."/>
            <person name="Gao P."/>
            <person name="Wang L."/>
        </authorList>
    </citation>
    <scope>NUCLEOTIDE SEQUENCE [LARGE SCALE GENOMIC DNA]</scope>
    <source>
        <strain evidence="4">An76</strain>
    </source>
</reference>
<sequence>MFDMYLDIQKGIIMDDLPEDELKGRWKSFMRKWNRGELAEGWYDPATLEKARTNLAQMQAQTSTNTGYRGESQQDERGDETRHRDVEGEEDEDDDEYGPVLPSTSGRGGGPSSGPTIPTLQDLELRKELAAEDAIAARQDSRAQYRSELRSHKSEVKYLQEEVAPRAEPGTHERRMEKRQEAAASNRAFAEAKRGGSPEAAPEEELMGSGENDLDSLKKAKEREQRKKNEREIRREELLRARAAEREERLQQYRQKEEETIGWLKTLAKQSYIQYTPKALKQPYRPISRASTLSYNATPTSRTSSQTDWNTHDEFFKFTRGRFLVDEAKNLSMREIKFDMNSLARIAAESVGATHCTSIQKYPDGMFNKAFLMSMGNGHEVVAKVPNPNAGIPHLTTASEVATMDFARNVLETPVPRVYTWNSHAESHPVGAEFIIMEKAAGVPLSHVWETLKLPQKLQVLLAMIRLQKKWLSVSFSHYGSLSYAKDIKASSPEDTHYIKDGKAVKDSQFAIGPTTGRDWCDASRSLLDINRGPWSDIQQFLQAVGTRETKAIQSLHPPKQLALFRGPKLYQPCPQTKLTALSHYLQILESLIPNDTALTTPHLWHNDLHNDNIFIDPQNPESITSIIDWQSTHLFPLFTHTPDPAFLDWTDGLEPETLDLLPRPNLSGLSPEARSAAVHEYTTQNLFIGWRKLTRAKNPALYRAIEFKKTPAYGLIFLAHRMFEYGEAHFMSLLVDMKDHWGDLPDTGNVPLPFEFTEAEIERIKVACDGAVAGTELVDGVKEQLGDLWPDKGLIENERYEECRAALGEVRDRIVEELAESEEEREEYRRWWPFD</sequence>
<dbReference type="AlphaFoldDB" id="A0A100IL51"/>
<dbReference type="VEuPathDB" id="FungiDB:ATCC64974_2200"/>
<dbReference type="VEuPathDB" id="FungiDB:ATCC64974_69920"/>
<keyword evidence="3" id="KW-0808">Transferase</keyword>
<organism evidence="3 4">
    <name type="scientific">Aspergillus niger</name>
    <dbReference type="NCBI Taxonomy" id="5061"/>
    <lineage>
        <taxon>Eukaryota</taxon>
        <taxon>Fungi</taxon>
        <taxon>Dikarya</taxon>
        <taxon>Ascomycota</taxon>
        <taxon>Pezizomycotina</taxon>
        <taxon>Eurotiomycetes</taxon>
        <taxon>Eurotiomycetidae</taxon>
        <taxon>Eurotiales</taxon>
        <taxon>Aspergillaceae</taxon>
        <taxon>Aspergillus</taxon>
        <taxon>Aspergillus subgen. Circumdati</taxon>
    </lineage>
</organism>